<keyword evidence="7" id="KW-1185">Reference proteome</keyword>
<evidence type="ECO:0000313" key="7">
    <source>
        <dbReference type="Proteomes" id="UP000831787"/>
    </source>
</evidence>
<dbReference type="EMBL" id="CP095073">
    <property type="protein sequence ID" value="UOQ43641.1"/>
    <property type="molecule type" value="Genomic_DNA"/>
</dbReference>
<evidence type="ECO:0000313" key="6">
    <source>
        <dbReference type="EMBL" id="UOQ43641.1"/>
    </source>
</evidence>
<reference evidence="6 7" key="1">
    <citation type="submission" date="2022-04" db="EMBL/GenBank/DDBJ databases">
        <title>Halobacillus sp. isolated from saltern.</title>
        <authorList>
            <person name="Won M."/>
            <person name="Lee C.-M."/>
            <person name="Woen H.-Y."/>
            <person name="Kwon S.-W."/>
        </authorList>
    </citation>
    <scope>NUCLEOTIDE SEQUENCE [LARGE SCALE GENOMIC DNA]</scope>
    <source>
        <strain evidence="6 7">SSBR10-3</strain>
    </source>
</reference>
<sequence length="209" mass="24161">MAPKVSREYLENRRADILAAARDVFIEHGYEKTTMAHVMEAAKISRGGLYQYFSNKEELYEAILEERLAEVVEETEKLLENEVSSYWDLLMQRLFGDCMKPDDRMDPLIPSTLEFFITGRSEERRREYGRKRYAYGVKLYAGVIQAGQQHGEFSKQYDGELLARSIIAFTDGLALDHAILDDKKELQLKQQSQLIVDFLQGALKVDYDS</sequence>
<dbReference type="Proteomes" id="UP000831787">
    <property type="component" value="Chromosome"/>
</dbReference>
<dbReference type="PRINTS" id="PR00455">
    <property type="entry name" value="HTHTETR"/>
</dbReference>
<dbReference type="InterPro" id="IPR041612">
    <property type="entry name" value="YfiR_C"/>
</dbReference>
<dbReference type="Gene3D" id="1.10.357.10">
    <property type="entry name" value="Tetracycline Repressor, domain 2"/>
    <property type="match status" value="1"/>
</dbReference>
<dbReference type="InterPro" id="IPR023772">
    <property type="entry name" value="DNA-bd_HTH_TetR-type_CS"/>
</dbReference>
<keyword evidence="3" id="KW-0804">Transcription</keyword>
<dbReference type="InterPro" id="IPR036271">
    <property type="entry name" value="Tet_transcr_reg_TetR-rel_C_sf"/>
</dbReference>
<dbReference type="PROSITE" id="PS50977">
    <property type="entry name" value="HTH_TETR_2"/>
    <property type="match status" value="1"/>
</dbReference>
<accession>A0ABY4EGP5</accession>
<evidence type="ECO:0000256" key="4">
    <source>
        <dbReference type="PROSITE-ProRule" id="PRU00335"/>
    </source>
</evidence>
<dbReference type="PANTHER" id="PTHR47506">
    <property type="entry name" value="TRANSCRIPTIONAL REGULATORY PROTEIN"/>
    <property type="match status" value="1"/>
</dbReference>
<dbReference type="Pfam" id="PF00440">
    <property type="entry name" value="TetR_N"/>
    <property type="match status" value="1"/>
</dbReference>
<dbReference type="RefSeq" id="WP_244709000.1">
    <property type="nucleotide sequence ID" value="NZ_CP095073.1"/>
</dbReference>
<dbReference type="InterPro" id="IPR001647">
    <property type="entry name" value="HTH_TetR"/>
</dbReference>
<feature type="DNA-binding region" description="H-T-H motif" evidence="4">
    <location>
        <begin position="34"/>
        <end position="53"/>
    </location>
</feature>
<protein>
    <submittedName>
        <fullName evidence="6">TetR/AcrR family transcriptional regulator</fullName>
    </submittedName>
</protein>
<gene>
    <name evidence="6" type="ORF">MUN89_17290</name>
</gene>
<dbReference type="SUPFAM" id="SSF48498">
    <property type="entry name" value="Tetracyclin repressor-like, C-terminal domain"/>
    <property type="match status" value="1"/>
</dbReference>
<keyword evidence="1" id="KW-0805">Transcription regulation</keyword>
<dbReference type="Pfam" id="PF17922">
    <property type="entry name" value="TetR_C_17"/>
    <property type="match status" value="1"/>
</dbReference>
<dbReference type="Gene3D" id="1.10.10.60">
    <property type="entry name" value="Homeodomain-like"/>
    <property type="match status" value="1"/>
</dbReference>
<name>A0ABY4EGP5_9BACI</name>
<evidence type="ECO:0000256" key="2">
    <source>
        <dbReference type="ARBA" id="ARBA00023125"/>
    </source>
</evidence>
<organism evidence="6 7">
    <name type="scientific">Halobacillus salinarum</name>
    <dbReference type="NCBI Taxonomy" id="2932257"/>
    <lineage>
        <taxon>Bacteria</taxon>
        <taxon>Bacillati</taxon>
        <taxon>Bacillota</taxon>
        <taxon>Bacilli</taxon>
        <taxon>Bacillales</taxon>
        <taxon>Bacillaceae</taxon>
        <taxon>Halobacillus</taxon>
    </lineage>
</organism>
<dbReference type="PROSITE" id="PS01081">
    <property type="entry name" value="HTH_TETR_1"/>
    <property type="match status" value="1"/>
</dbReference>
<dbReference type="PANTHER" id="PTHR47506:SF6">
    <property type="entry name" value="HTH-TYPE TRANSCRIPTIONAL REPRESSOR NEMR"/>
    <property type="match status" value="1"/>
</dbReference>
<dbReference type="SUPFAM" id="SSF46689">
    <property type="entry name" value="Homeodomain-like"/>
    <property type="match status" value="1"/>
</dbReference>
<evidence type="ECO:0000256" key="1">
    <source>
        <dbReference type="ARBA" id="ARBA00023015"/>
    </source>
</evidence>
<keyword evidence="2 4" id="KW-0238">DNA-binding</keyword>
<evidence type="ECO:0000256" key="3">
    <source>
        <dbReference type="ARBA" id="ARBA00023163"/>
    </source>
</evidence>
<evidence type="ECO:0000259" key="5">
    <source>
        <dbReference type="PROSITE" id="PS50977"/>
    </source>
</evidence>
<proteinExistence type="predicted"/>
<feature type="domain" description="HTH tetR-type" evidence="5">
    <location>
        <begin position="11"/>
        <end position="71"/>
    </location>
</feature>
<dbReference type="InterPro" id="IPR009057">
    <property type="entry name" value="Homeodomain-like_sf"/>
</dbReference>